<dbReference type="PANTHER" id="PTHR34933">
    <property type="entry name" value="FLAGELLAR L-RING PROTEIN"/>
    <property type="match status" value="1"/>
</dbReference>
<evidence type="ECO:0000256" key="8">
    <source>
        <dbReference type="ARBA" id="ARBA00023136"/>
    </source>
</evidence>
<keyword evidence="12" id="KW-0449">Lipoprotein</keyword>
<reference evidence="14 15" key="1">
    <citation type="submission" date="2015-11" db="EMBL/GenBank/DDBJ databases">
        <title>Genomic analysis of 38 Legionella species identifies large and diverse effector repertoires.</title>
        <authorList>
            <person name="Burstein D."/>
            <person name="Amaro F."/>
            <person name="Zusman T."/>
            <person name="Lifshitz Z."/>
            <person name="Cohen O."/>
            <person name="Gilbert J.A."/>
            <person name="Pupko T."/>
            <person name="Shuman H.A."/>
            <person name="Segal G."/>
        </authorList>
    </citation>
    <scope>NUCLEOTIDE SEQUENCE [LARGE SCALE GENOMIC DNA]</scope>
    <source>
        <strain evidence="14 15">ATCC 49504</strain>
    </source>
</reference>
<dbReference type="Proteomes" id="UP000054785">
    <property type="component" value="Unassembled WGS sequence"/>
</dbReference>
<evidence type="ECO:0000256" key="11">
    <source>
        <dbReference type="ARBA" id="ARBA00023237"/>
    </source>
</evidence>
<comment type="similarity">
    <text evidence="5">Belongs to the FlgH family.</text>
</comment>
<dbReference type="PATRIC" id="fig|45065.4.peg.1382"/>
<dbReference type="PRINTS" id="PR01008">
    <property type="entry name" value="FLGLRINGFLGH"/>
</dbReference>
<organism evidence="14 15">
    <name type="scientific">Legionella geestiana</name>
    <dbReference type="NCBI Taxonomy" id="45065"/>
    <lineage>
        <taxon>Bacteria</taxon>
        <taxon>Pseudomonadati</taxon>
        <taxon>Pseudomonadota</taxon>
        <taxon>Gammaproteobacteria</taxon>
        <taxon>Legionellales</taxon>
        <taxon>Legionellaceae</taxon>
        <taxon>Legionella</taxon>
    </lineage>
</organism>
<keyword evidence="14" id="KW-0969">Cilium</keyword>
<keyword evidence="7 13" id="KW-0732">Signal</keyword>
<name>A0A0W0TUA0_9GAMM</name>
<feature type="signal peptide" evidence="13">
    <location>
        <begin position="1"/>
        <end position="22"/>
    </location>
</feature>
<keyword evidence="10" id="KW-0975">Bacterial flagellum</keyword>
<evidence type="ECO:0000256" key="12">
    <source>
        <dbReference type="ARBA" id="ARBA00023288"/>
    </source>
</evidence>
<dbReference type="GO" id="GO:0009279">
    <property type="term" value="C:cell outer membrane"/>
    <property type="evidence" value="ECO:0007669"/>
    <property type="project" value="UniProtKB-SubCell"/>
</dbReference>
<comment type="subcellular location">
    <subcellularLocation>
        <location evidence="2">Bacterial flagellum basal body</location>
    </subcellularLocation>
    <subcellularLocation>
        <location evidence="3">Cell outer membrane</location>
    </subcellularLocation>
    <subcellularLocation>
        <location evidence="4">Membrane</location>
        <topology evidence="4">Lipid-anchor</topology>
    </subcellularLocation>
</comment>
<accession>A0A0W0TUA0</accession>
<protein>
    <submittedName>
        <fullName evidence="14">Flagellar basal body L-ring protein</fullName>
    </submittedName>
</protein>
<evidence type="ECO:0000256" key="5">
    <source>
        <dbReference type="ARBA" id="ARBA00006929"/>
    </source>
</evidence>
<dbReference type="RefSeq" id="WP_051550836.1">
    <property type="nucleotide sequence ID" value="NZ_CAAAHN010000011.1"/>
</dbReference>
<dbReference type="PANTHER" id="PTHR34933:SF1">
    <property type="entry name" value="FLAGELLAR L-RING PROTEIN"/>
    <property type="match status" value="1"/>
</dbReference>
<keyword evidence="15" id="KW-1185">Reference proteome</keyword>
<evidence type="ECO:0000313" key="14">
    <source>
        <dbReference type="EMBL" id="KTC99016.1"/>
    </source>
</evidence>
<dbReference type="STRING" id="45065.Lgee_1282"/>
<feature type="chain" id="PRO_5006913414" evidence="13">
    <location>
        <begin position="23"/>
        <end position="192"/>
    </location>
</feature>
<dbReference type="GO" id="GO:0009427">
    <property type="term" value="C:bacterial-type flagellum basal body, distal rod, L ring"/>
    <property type="evidence" value="ECO:0007669"/>
    <property type="project" value="InterPro"/>
</dbReference>
<keyword evidence="8" id="KW-0472">Membrane</keyword>
<gene>
    <name evidence="14" type="primary">flgH_2</name>
    <name evidence="14" type="ORF">Lgee_1282</name>
</gene>
<evidence type="ECO:0000256" key="3">
    <source>
        <dbReference type="ARBA" id="ARBA00004442"/>
    </source>
</evidence>
<dbReference type="AlphaFoldDB" id="A0A0W0TUA0"/>
<comment type="caution">
    <text evidence="14">The sequence shown here is derived from an EMBL/GenBank/DDBJ whole genome shotgun (WGS) entry which is preliminary data.</text>
</comment>
<evidence type="ECO:0000313" key="15">
    <source>
        <dbReference type="Proteomes" id="UP000054785"/>
    </source>
</evidence>
<evidence type="ECO:0000256" key="1">
    <source>
        <dbReference type="ARBA" id="ARBA00002591"/>
    </source>
</evidence>
<sequence length="192" mass="20906">MRCVIKPMLVWLLTLPCMPASAINLYDASVYRALIADRKASMPGDLLTVLVLENANAQTGADLASSKHIKTALEAGYNRDRHEVDFGLKGDGKIAAKTARNGKIRASLTVRIQEILPNGSYYVEGQQHIRINGEVQAIVVGGVVRPEDITPQNTVLSTRLAEARITYNGQGAVSNSQRFNPIYKTLSFLGLV</sequence>
<keyword evidence="14" id="KW-0966">Cell projection</keyword>
<comment type="function">
    <text evidence="1">Assembles around the rod to form the L-ring and probably protects the motor/basal body from shearing forces during rotation.</text>
</comment>
<keyword evidence="11" id="KW-0998">Cell outer membrane</keyword>
<dbReference type="EMBL" id="LNYC01000051">
    <property type="protein sequence ID" value="KTC99016.1"/>
    <property type="molecule type" value="Genomic_DNA"/>
</dbReference>
<evidence type="ECO:0000256" key="10">
    <source>
        <dbReference type="ARBA" id="ARBA00023143"/>
    </source>
</evidence>
<evidence type="ECO:0000256" key="9">
    <source>
        <dbReference type="ARBA" id="ARBA00023139"/>
    </source>
</evidence>
<dbReference type="GO" id="GO:0071973">
    <property type="term" value="P:bacterial-type flagellum-dependent cell motility"/>
    <property type="evidence" value="ECO:0007669"/>
    <property type="project" value="InterPro"/>
</dbReference>
<comment type="subunit">
    <text evidence="6">The basal body constitutes a major portion of the flagellar organelle and consists of four rings (L,P,S, and M) mounted on a central rod.</text>
</comment>
<keyword evidence="14" id="KW-0282">Flagellum</keyword>
<dbReference type="InterPro" id="IPR000527">
    <property type="entry name" value="Flag_Lring"/>
</dbReference>
<evidence type="ECO:0000256" key="13">
    <source>
        <dbReference type="SAM" id="SignalP"/>
    </source>
</evidence>
<dbReference type="GO" id="GO:0003774">
    <property type="term" value="F:cytoskeletal motor activity"/>
    <property type="evidence" value="ECO:0007669"/>
    <property type="project" value="InterPro"/>
</dbReference>
<evidence type="ECO:0000256" key="4">
    <source>
        <dbReference type="ARBA" id="ARBA00004635"/>
    </source>
</evidence>
<evidence type="ECO:0000256" key="2">
    <source>
        <dbReference type="ARBA" id="ARBA00004117"/>
    </source>
</evidence>
<dbReference type="Pfam" id="PF02107">
    <property type="entry name" value="FlgH"/>
    <property type="match status" value="1"/>
</dbReference>
<evidence type="ECO:0000256" key="6">
    <source>
        <dbReference type="ARBA" id="ARBA00011439"/>
    </source>
</evidence>
<keyword evidence="9" id="KW-0564">Palmitate</keyword>
<proteinExistence type="inferred from homology"/>
<evidence type="ECO:0000256" key="7">
    <source>
        <dbReference type="ARBA" id="ARBA00022729"/>
    </source>
</evidence>